<name>A0A0W1ALX8_9GAMM</name>
<dbReference type="AlphaFoldDB" id="A0A0W1ALX8"/>
<evidence type="ECO:0000313" key="2">
    <source>
        <dbReference type="EMBL" id="KTD82357.1"/>
    </source>
</evidence>
<dbReference type="SUPFAM" id="SSF160214">
    <property type="entry name" value="FlaG-like"/>
    <property type="match status" value="1"/>
</dbReference>
<gene>
    <name evidence="2" type="ORF">Lwal_0834</name>
</gene>
<organism evidence="2 3">
    <name type="scientific">Legionella waltersii</name>
    <dbReference type="NCBI Taxonomy" id="66969"/>
    <lineage>
        <taxon>Bacteria</taxon>
        <taxon>Pseudomonadati</taxon>
        <taxon>Pseudomonadota</taxon>
        <taxon>Gammaproteobacteria</taxon>
        <taxon>Legionellales</taxon>
        <taxon>Legionellaceae</taxon>
        <taxon>Legionella</taxon>
    </lineage>
</organism>
<dbReference type="RefSeq" id="WP_058479652.1">
    <property type="nucleotide sequence ID" value="NZ_CAAAIQ010000006.1"/>
</dbReference>
<dbReference type="OrthoDB" id="5643171at2"/>
<feature type="region of interest" description="Disordered" evidence="1">
    <location>
        <begin position="1"/>
        <end position="34"/>
    </location>
</feature>
<dbReference type="EMBL" id="LNZB01000015">
    <property type="protein sequence ID" value="KTD82357.1"/>
    <property type="molecule type" value="Genomic_DNA"/>
</dbReference>
<accession>A0A0W1ALX8</accession>
<evidence type="ECO:0008006" key="4">
    <source>
        <dbReference type="Google" id="ProtNLM"/>
    </source>
</evidence>
<feature type="compositionally biased region" description="Polar residues" evidence="1">
    <location>
        <begin position="8"/>
        <end position="18"/>
    </location>
</feature>
<comment type="caution">
    <text evidence="2">The sequence shown here is derived from an EMBL/GenBank/DDBJ whole genome shotgun (WGS) entry which is preliminary data.</text>
</comment>
<proteinExistence type="predicted"/>
<dbReference type="InterPro" id="IPR035924">
    <property type="entry name" value="FlaG-like_sf"/>
</dbReference>
<evidence type="ECO:0000256" key="1">
    <source>
        <dbReference type="SAM" id="MobiDB-lite"/>
    </source>
</evidence>
<keyword evidence="3" id="KW-1185">Reference proteome</keyword>
<dbReference type="PATRIC" id="fig|66969.6.peg.908"/>
<reference evidence="2 3" key="1">
    <citation type="submission" date="2015-11" db="EMBL/GenBank/DDBJ databases">
        <title>Genomic analysis of 38 Legionella species identifies large and diverse effector repertoires.</title>
        <authorList>
            <person name="Burstein D."/>
            <person name="Amaro F."/>
            <person name="Zusman T."/>
            <person name="Lifshitz Z."/>
            <person name="Cohen O."/>
            <person name="Gilbert J.A."/>
            <person name="Pupko T."/>
            <person name="Shuman H.A."/>
            <person name="Segal G."/>
        </authorList>
    </citation>
    <scope>NUCLEOTIDE SEQUENCE [LARGE SCALE GENOMIC DNA]</scope>
    <source>
        <strain evidence="2 3">ATCC 51914</strain>
    </source>
</reference>
<dbReference type="Gene3D" id="3.30.160.170">
    <property type="entry name" value="FlaG-like"/>
    <property type="match status" value="1"/>
</dbReference>
<dbReference type="Proteomes" id="UP000054729">
    <property type="component" value="Unassembled WGS sequence"/>
</dbReference>
<sequence length="93" mass="10286">MNIDRIQPINQVTQTEPVSSSEETSESSKPISVSHSFLDAETKQVLDKATGLLQTIVTDKMSDKVLRKMPPDEYLNLLGLLDEIISGSINKQV</sequence>
<evidence type="ECO:0000313" key="3">
    <source>
        <dbReference type="Proteomes" id="UP000054729"/>
    </source>
</evidence>
<dbReference type="STRING" id="66969.Lwal_0834"/>
<protein>
    <recommendedName>
        <fullName evidence="4">FlaG protein</fullName>
    </recommendedName>
</protein>